<dbReference type="Proteomes" id="UP001519460">
    <property type="component" value="Unassembled WGS sequence"/>
</dbReference>
<gene>
    <name evidence="1" type="ORF">BaRGS_00003741</name>
</gene>
<name>A0ABD0M1H6_9CAEN</name>
<keyword evidence="2" id="KW-1185">Reference proteome</keyword>
<dbReference type="EMBL" id="JACVVK020000012">
    <property type="protein sequence ID" value="KAK7505171.1"/>
    <property type="molecule type" value="Genomic_DNA"/>
</dbReference>
<sequence>MHDSGTVSIPNKIKRLKIMLMKCAERKSSIGLKAGKTADDEEAEHFTKLINSDCASEVGRQSSRETKKLRSNKVTALPLAADLLAQSLFEERYVSSEFKNFMQQNSRKFLLRYLSLSIHHRGAPINGSQWRVCNLSPEEARMFPRQSDASSYGVHICAVSEQRRAVEYQGHALLKVLARNVWSGFHQWRERRSQAGFAPAACPMIRTRRVPCRRLDPFRNRGPCIDKAEEAGLKVKLVVADQGSNNRKMFDK</sequence>
<accession>A0ABD0M1H6</accession>
<feature type="non-terminal residue" evidence="1">
    <location>
        <position position="252"/>
    </location>
</feature>
<organism evidence="1 2">
    <name type="scientific">Batillaria attramentaria</name>
    <dbReference type="NCBI Taxonomy" id="370345"/>
    <lineage>
        <taxon>Eukaryota</taxon>
        <taxon>Metazoa</taxon>
        <taxon>Spiralia</taxon>
        <taxon>Lophotrochozoa</taxon>
        <taxon>Mollusca</taxon>
        <taxon>Gastropoda</taxon>
        <taxon>Caenogastropoda</taxon>
        <taxon>Sorbeoconcha</taxon>
        <taxon>Cerithioidea</taxon>
        <taxon>Batillariidae</taxon>
        <taxon>Batillaria</taxon>
    </lineage>
</organism>
<protein>
    <submittedName>
        <fullName evidence="1">Uncharacterized protein</fullName>
    </submittedName>
</protein>
<proteinExistence type="predicted"/>
<comment type="caution">
    <text evidence="1">The sequence shown here is derived from an EMBL/GenBank/DDBJ whole genome shotgun (WGS) entry which is preliminary data.</text>
</comment>
<dbReference type="AlphaFoldDB" id="A0ABD0M1H6"/>
<evidence type="ECO:0000313" key="2">
    <source>
        <dbReference type="Proteomes" id="UP001519460"/>
    </source>
</evidence>
<reference evidence="1 2" key="1">
    <citation type="journal article" date="2023" name="Sci. Data">
        <title>Genome assembly of the Korean intertidal mud-creeper Batillaria attramentaria.</title>
        <authorList>
            <person name="Patra A.K."/>
            <person name="Ho P.T."/>
            <person name="Jun S."/>
            <person name="Lee S.J."/>
            <person name="Kim Y."/>
            <person name="Won Y.J."/>
        </authorList>
    </citation>
    <scope>NUCLEOTIDE SEQUENCE [LARGE SCALE GENOMIC DNA]</scope>
    <source>
        <strain evidence="1">Wonlab-2016</strain>
    </source>
</reference>
<evidence type="ECO:0000313" key="1">
    <source>
        <dbReference type="EMBL" id="KAK7505171.1"/>
    </source>
</evidence>